<dbReference type="Pfam" id="PF13676">
    <property type="entry name" value="TIR_2"/>
    <property type="match status" value="1"/>
</dbReference>
<protein>
    <recommendedName>
        <fullName evidence="5">TIR domain-containing protein</fullName>
    </recommendedName>
</protein>
<evidence type="ECO:0000259" key="2">
    <source>
        <dbReference type="Pfam" id="PF18145"/>
    </source>
</evidence>
<reference evidence="3 4" key="1">
    <citation type="submission" date="2020-07" db="EMBL/GenBank/DDBJ databases">
        <title>Sequencing the genomes of 1000 actinobacteria strains.</title>
        <authorList>
            <person name="Klenk H.-P."/>
        </authorList>
    </citation>
    <scope>NUCLEOTIDE SEQUENCE [LARGE SCALE GENOMIC DNA]</scope>
    <source>
        <strain evidence="3 4">DSM 44121</strain>
    </source>
</reference>
<gene>
    <name evidence="3" type="ORF">FHX71_000335</name>
</gene>
<dbReference type="InterPro" id="IPR035897">
    <property type="entry name" value="Toll_tir_struct_dom_sf"/>
</dbReference>
<keyword evidence="4" id="KW-1185">Reference proteome</keyword>
<evidence type="ECO:0000259" key="1">
    <source>
        <dbReference type="Pfam" id="PF13676"/>
    </source>
</evidence>
<dbReference type="SUPFAM" id="SSF52200">
    <property type="entry name" value="Toll/Interleukin receptor TIR domain"/>
    <property type="match status" value="1"/>
</dbReference>
<dbReference type="RefSeq" id="WP_182614130.1">
    <property type="nucleotide sequence ID" value="NZ_BAAATF010000002.1"/>
</dbReference>
<dbReference type="EMBL" id="JACGWV010000001">
    <property type="protein sequence ID" value="MBA8806393.1"/>
    <property type="molecule type" value="Genomic_DNA"/>
</dbReference>
<name>A0A7W3J521_9MICO</name>
<dbReference type="Proteomes" id="UP000540568">
    <property type="component" value="Unassembled WGS sequence"/>
</dbReference>
<dbReference type="Pfam" id="PF18145">
    <property type="entry name" value="SAVED"/>
    <property type="match status" value="1"/>
</dbReference>
<accession>A0A7W3J521</accession>
<feature type="domain" description="TIR" evidence="1">
    <location>
        <begin position="13"/>
        <end position="85"/>
    </location>
</feature>
<organism evidence="3 4">
    <name type="scientific">Promicromonospora sukumoe</name>
    <dbReference type="NCBI Taxonomy" id="88382"/>
    <lineage>
        <taxon>Bacteria</taxon>
        <taxon>Bacillati</taxon>
        <taxon>Actinomycetota</taxon>
        <taxon>Actinomycetes</taxon>
        <taxon>Micrococcales</taxon>
        <taxon>Promicromonosporaceae</taxon>
        <taxon>Promicromonospora</taxon>
    </lineage>
</organism>
<dbReference type="Gene3D" id="3.40.50.10140">
    <property type="entry name" value="Toll/interleukin-1 receptor homology (TIR) domain"/>
    <property type="match status" value="1"/>
</dbReference>
<evidence type="ECO:0000313" key="3">
    <source>
        <dbReference type="EMBL" id="MBA8806393.1"/>
    </source>
</evidence>
<comment type="caution">
    <text evidence="3">The sequence shown here is derived from an EMBL/GenBank/DDBJ whole genome shotgun (WGS) entry which is preliminary data.</text>
</comment>
<dbReference type="GO" id="GO:0007165">
    <property type="term" value="P:signal transduction"/>
    <property type="evidence" value="ECO:0007669"/>
    <property type="project" value="InterPro"/>
</dbReference>
<dbReference type="InterPro" id="IPR040836">
    <property type="entry name" value="SAVED"/>
</dbReference>
<proteinExistence type="predicted"/>
<evidence type="ECO:0000313" key="4">
    <source>
        <dbReference type="Proteomes" id="UP000540568"/>
    </source>
</evidence>
<dbReference type="InterPro" id="IPR000157">
    <property type="entry name" value="TIR_dom"/>
</dbReference>
<sequence length="423" mass="45685">MTGTTEFDHTDPVFISYRHSDGTQPTAELAWLLRAAGIPVWRDIDDLPPGDTNERLKQAIDSGLSGAVLVVTPDAEHSRVIREVEAPRLINLHRAYDDFALGIVNAVQKGSGSVDYGAPDRVLGQSAVSLTGVDQKDSTREGLIALVRGMVFHRIAHRRSAVQSNDATFNLTVQTRNTPQVYDRTGSELDIRVRPSTHERLPSSDGLTDLADVIQLLPTAVTRAGAKRVRITGGAHLTVALALGMALPTSRIGQLEVIDQRGQAWTGDGIARMPDTPTLAVAATGASHELNSLAGRPRVAVYLDLMSPRSDTAFQRYVDENQSALATWTHLRHITDGPLDPARAGELAAEAAYRIREFSSANANAAVDLLVRGPFAMAILVGSLLNTVRVTAYEWDDTQRPSYVPTLRLLSSTTGGAVREVLL</sequence>
<feature type="domain" description="SMODS-associated and fused to various effectors" evidence="2">
    <location>
        <begin position="224"/>
        <end position="408"/>
    </location>
</feature>
<dbReference type="AlphaFoldDB" id="A0A7W3J521"/>
<evidence type="ECO:0008006" key="5">
    <source>
        <dbReference type="Google" id="ProtNLM"/>
    </source>
</evidence>
<dbReference type="NCBIfam" id="NF033611">
    <property type="entry name" value="SAVED"/>
    <property type="match status" value="1"/>
</dbReference>